<feature type="domain" description="PDZ" evidence="11">
    <location>
        <begin position="606"/>
        <end position="694"/>
    </location>
</feature>
<feature type="domain" description="FYVE-type" evidence="12">
    <location>
        <begin position="65"/>
        <end position="120"/>
    </location>
</feature>
<dbReference type="GO" id="GO:0008270">
    <property type="term" value="F:zinc ion binding"/>
    <property type="evidence" value="ECO:0007669"/>
    <property type="project" value="UniProtKB-KW"/>
</dbReference>
<dbReference type="InterPro" id="IPR013083">
    <property type="entry name" value="Znf_RING/FYVE/PHD"/>
</dbReference>
<evidence type="ECO:0000256" key="9">
    <source>
        <dbReference type="SAM" id="MobiDB-lite"/>
    </source>
</evidence>
<keyword evidence="14" id="KW-1185">Reference proteome</keyword>
<dbReference type="Gene3D" id="2.30.42.10">
    <property type="match status" value="1"/>
</dbReference>
<evidence type="ECO:0000256" key="6">
    <source>
        <dbReference type="ARBA" id="ARBA00034103"/>
    </source>
</evidence>
<feature type="compositionally biased region" description="Basic and acidic residues" evidence="9">
    <location>
        <begin position="391"/>
        <end position="401"/>
    </location>
</feature>
<evidence type="ECO:0000313" key="15">
    <source>
        <dbReference type="WBParaSite" id="Pan_g13176.t1"/>
    </source>
</evidence>
<evidence type="ECO:0000256" key="7">
    <source>
        <dbReference type="PROSITE-ProRule" id="PRU00091"/>
    </source>
</evidence>
<dbReference type="SMART" id="SM00239">
    <property type="entry name" value="C2"/>
    <property type="match status" value="2"/>
</dbReference>
<proteinExistence type="predicted"/>
<feature type="region of interest" description="Disordered" evidence="9">
    <location>
        <begin position="1000"/>
        <end position="1022"/>
    </location>
</feature>
<dbReference type="SUPFAM" id="SSF50156">
    <property type="entry name" value="PDZ domain-like"/>
    <property type="match status" value="1"/>
</dbReference>
<reference evidence="15" key="2">
    <citation type="submission" date="2020-10" db="UniProtKB">
        <authorList>
            <consortium name="WormBaseParasite"/>
        </authorList>
    </citation>
    <scope>IDENTIFICATION</scope>
</reference>
<evidence type="ECO:0000313" key="14">
    <source>
        <dbReference type="Proteomes" id="UP000492821"/>
    </source>
</evidence>
<feature type="compositionally biased region" description="Low complexity" evidence="9">
    <location>
        <begin position="242"/>
        <end position="269"/>
    </location>
</feature>
<evidence type="ECO:0000259" key="12">
    <source>
        <dbReference type="PROSITE" id="PS50178"/>
    </source>
</evidence>
<dbReference type="Proteomes" id="UP000492821">
    <property type="component" value="Unassembled WGS sequence"/>
</dbReference>
<organism evidence="14 15">
    <name type="scientific">Panagrellus redivivus</name>
    <name type="common">Microworm</name>
    <dbReference type="NCBI Taxonomy" id="6233"/>
    <lineage>
        <taxon>Eukaryota</taxon>
        <taxon>Metazoa</taxon>
        <taxon>Ecdysozoa</taxon>
        <taxon>Nematoda</taxon>
        <taxon>Chromadorea</taxon>
        <taxon>Rhabditida</taxon>
        <taxon>Tylenchina</taxon>
        <taxon>Panagrolaimomorpha</taxon>
        <taxon>Panagrolaimoidea</taxon>
        <taxon>Panagrolaimidae</taxon>
        <taxon>Panagrellus</taxon>
    </lineage>
</organism>
<dbReference type="PROSITE" id="PS50916">
    <property type="entry name" value="RABBD"/>
    <property type="match status" value="1"/>
</dbReference>
<dbReference type="InterPro" id="IPR039032">
    <property type="entry name" value="Rim-like"/>
</dbReference>
<feature type="coiled-coil region" evidence="8">
    <location>
        <begin position="12"/>
        <end position="58"/>
    </location>
</feature>
<feature type="compositionally biased region" description="Pro residues" evidence="9">
    <location>
        <begin position="466"/>
        <end position="476"/>
    </location>
</feature>
<dbReference type="Gene3D" id="3.30.40.10">
    <property type="entry name" value="Zinc/RING finger domain, C3HC4 (zinc finger)"/>
    <property type="match status" value="1"/>
</dbReference>
<dbReference type="PANTHER" id="PTHR12157">
    <property type="entry name" value="REGULATING SYNAPTIC MEMBRANE EXOCYTOSIS PROTEIN"/>
    <property type="match status" value="1"/>
</dbReference>
<evidence type="ECO:0000256" key="8">
    <source>
        <dbReference type="SAM" id="Coils"/>
    </source>
</evidence>
<comment type="subcellular location">
    <subcellularLocation>
        <location evidence="6">Synapse</location>
    </subcellularLocation>
</comment>
<dbReference type="WBParaSite" id="Pan_g13176.t1">
    <property type="protein sequence ID" value="Pan_g13176.t1"/>
    <property type="gene ID" value="Pan_g13176"/>
</dbReference>
<feature type="compositionally biased region" description="Polar residues" evidence="9">
    <location>
        <begin position="146"/>
        <end position="168"/>
    </location>
</feature>
<feature type="compositionally biased region" description="Basic and acidic residues" evidence="9">
    <location>
        <begin position="325"/>
        <end position="351"/>
    </location>
</feature>
<feature type="compositionally biased region" description="Polar residues" evidence="9">
    <location>
        <begin position="1134"/>
        <end position="1153"/>
    </location>
</feature>
<feature type="compositionally biased region" description="Polar residues" evidence="9">
    <location>
        <begin position="313"/>
        <end position="322"/>
    </location>
</feature>
<dbReference type="GO" id="GO:0048791">
    <property type="term" value="P:calcium ion-regulated exocytosis of neurotransmitter"/>
    <property type="evidence" value="ECO:0007669"/>
    <property type="project" value="TreeGrafter"/>
</dbReference>
<feature type="compositionally biased region" description="Basic and acidic residues" evidence="9">
    <location>
        <begin position="409"/>
        <end position="423"/>
    </location>
</feature>
<dbReference type="SMART" id="SM00228">
    <property type="entry name" value="PDZ"/>
    <property type="match status" value="1"/>
</dbReference>
<protein>
    <submittedName>
        <fullName evidence="15">Regulating synaptic membrane exocytosis protein 2</fullName>
    </submittedName>
</protein>
<feature type="compositionally biased region" description="Polar residues" evidence="9">
    <location>
        <begin position="1202"/>
        <end position="1217"/>
    </location>
</feature>
<dbReference type="Gene3D" id="2.60.40.150">
    <property type="entry name" value="C2 domain"/>
    <property type="match status" value="2"/>
</dbReference>
<evidence type="ECO:0000259" key="13">
    <source>
        <dbReference type="PROSITE" id="PS50916"/>
    </source>
</evidence>
<evidence type="ECO:0000256" key="5">
    <source>
        <dbReference type="ARBA" id="ARBA00023018"/>
    </source>
</evidence>
<dbReference type="InterPro" id="IPR010911">
    <property type="entry name" value="Rab_BD"/>
</dbReference>
<dbReference type="GO" id="GO:0048788">
    <property type="term" value="C:cytoskeleton of presynaptic active zone"/>
    <property type="evidence" value="ECO:0007669"/>
    <property type="project" value="TreeGrafter"/>
</dbReference>
<dbReference type="GO" id="GO:0031267">
    <property type="term" value="F:small GTPase binding"/>
    <property type="evidence" value="ECO:0007669"/>
    <property type="project" value="InterPro"/>
</dbReference>
<dbReference type="GO" id="GO:0044325">
    <property type="term" value="F:transmembrane transporter binding"/>
    <property type="evidence" value="ECO:0007669"/>
    <property type="project" value="TreeGrafter"/>
</dbReference>
<feature type="region of interest" description="Disordered" evidence="9">
    <location>
        <begin position="1100"/>
        <end position="1217"/>
    </location>
</feature>
<dbReference type="Pfam" id="PF00595">
    <property type="entry name" value="PDZ"/>
    <property type="match status" value="1"/>
</dbReference>
<dbReference type="GO" id="GO:0048167">
    <property type="term" value="P:regulation of synaptic plasticity"/>
    <property type="evidence" value="ECO:0007669"/>
    <property type="project" value="TreeGrafter"/>
</dbReference>
<feature type="domain" description="RabBD" evidence="13">
    <location>
        <begin position="6"/>
        <end position="132"/>
    </location>
</feature>
<dbReference type="Pfam" id="PF22601">
    <property type="entry name" value="RIM2a_ZnF"/>
    <property type="match status" value="1"/>
</dbReference>
<dbReference type="InterPro" id="IPR011011">
    <property type="entry name" value="Znf_FYVE_PHD"/>
</dbReference>
<feature type="compositionally biased region" description="Low complexity" evidence="9">
    <location>
        <begin position="169"/>
        <end position="209"/>
    </location>
</feature>
<evidence type="ECO:0000256" key="4">
    <source>
        <dbReference type="ARBA" id="ARBA00022833"/>
    </source>
</evidence>
<dbReference type="PROSITE" id="PS50106">
    <property type="entry name" value="PDZ"/>
    <property type="match status" value="1"/>
</dbReference>
<feature type="domain" description="C2" evidence="10">
    <location>
        <begin position="809"/>
        <end position="932"/>
    </location>
</feature>
<sequence length="1533" mass="169734">MADPMMPDLTGLSEEERKIIEEVLARQRAEEQKEEQINTAADKELDDIERQINQRKETAARLVGTQDDAICQICQKTKFADGIGHKCFYCQLRSCARCGGRTTSKNKNIWACSMCQKRQQILARTGKWFQNATDQKGGTGSGSSSQQDLASQQYPTTPNEGNYQPSMVQQGSTGQMQQMQGQQNQNGPMQSSNMGNGHVQHAPPQQQAQQPPPVQQAPPPTQKESVVGGLMGMIGLKPSNPAPVQVQPAQAQAAPPVQQHHQQQQQHQQSRPIAPLNGASQHAGTAVNRRQHSLHRQSSLTDRDREFVDHPPTNGQNGQQQRKSSRYDDPETSRRYEDEQRSRQRNRDRINDPPYVDSPRGSIRSGRDDHYYDEPTSSSRPRGPGHPPQRKPSESRRRDDNQQIYDDDPSFRRDGSRRSRDIHPPPVDHPSGQQRPNGINHPRRGTRSNSRTALERERSVDRSQPTCPPAVPPPEKPIGFSTPTTLKPLPGMQARHRKLKLQARSASTKEATSSEEEAPQGNTEQEKNDFTEKDLLLYIYGSSKAKMGPEMAKFEMSLKSKSNLDLATSARSAVMPGNSLAAKIRRYLLSPVSWQPSADQRHLIGHMVLQRLQNDHGDLGLKVAGGRHTASGRLGAFVTKVRPQSVADVVGQLRPGDEVVEWNGRNLQNATPEHVRQIVASSKNDPQVELIVSRSMTMPGGDDFLNIRRPATGLADYSDYGYVNAPAPMAPQNPMMVDQPKTYTPTGLEVGGAYGGIPRIRHISADPRPKYSVPGMPFSMSQQVLRQHSPHNLHALANQARAMGPQTQIFGQIEISLLYLPQDRELTVTVICASDLPPRRDGTYRNPYVKLFLLPDRSEKSLRQTTVHAETLSPAWNEPFYYRNLTEPALMSRVLEVTVWDYDKYEANTFLGEVLIDFSTAILDNQPFAYTLVEMDDDNPVRLRLRNRRMSTNTPPLRPYSEMAQYPGYGYRSNRGPAPGNPIPYPYNDEIEDPYAPVPSTSGAMSERIPRSQTYDRSGGPAPAPIATGGISRNSCHCGGTADWNINSVPEGLRNGGVNGYVAPGDYMAEGQRGYYSRRPHSATAIRKNEDMMYQQAAPLPGGATPRAYRGRANGAPHPRNRHSHDPAYRLMSPLTSPYGNDDQQMGSKSARSIPQPGYYDDPQQMQIPNQQIALQQQMQQPPSLPPHMQSYGAPGEYGSDGSETMSVHSAQSMQNRQISRQLPASSEDGECSSTSLRHQNYVNDEYGQNMSMEEAANQSDATTKSGTAAIKEMKERKKSLMTRLIPGRVAGGQMEKRTGFARSEEVGIPESLAIPGSERFGANNFQKQASKESTDSDNWHQAATTSGGVLGDAQLGTFVENLGAGQVVGRQVLASPVLGEIELIIDLAKSGIYVTVRRAKNLTIRPGVKTTPAPYVKMQLVNIGEKQGFIKAKTAPARKTTAPVFDQIIEFNESFKHRLLQVTVLGDCGRLDRKLFMGVAQIRLDDVATMQQPVTSWYKLFHNSSLSGVATRKDSNPYGPPQDMGQMGQPSM</sequence>
<dbReference type="Pfam" id="PF00168">
    <property type="entry name" value="C2"/>
    <property type="match status" value="2"/>
</dbReference>
<keyword evidence="8" id="KW-0175">Coiled coil</keyword>
<dbReference type="PROSITE" id="PS50178">
    <property type="entry name" value="ZF_FYVE"/>
    <property type="match status" value="1"/>
</dbReference>
<dbReference type="InterPro" id="IPR017455">
    <property type="entry name" value="Znf_FYVE-rel"/>
</dbReference>
<dbReference type="CDD" id="cd04031">
    <property type="entry name" value="C2A_RIM1alpha"/>
    <property type="match status" value="1"/>
</dbReference>
<keyword evidence="4" id="KW-0862">Zinc</keyword>
<keyword evidence="5" id="KW-0770">Synapse</keyword>
<evidence type="ECO:0000259" key="10">
    <source>
        <dbReference type="PROSITE" id="PS50004"/>
    </source>
</evidence>
<evidence type="ECO:0000259" key="11">
    <source>
        <dbReference type="PROSITE" id="PS50106"/>
    </source>
</evidence>
<name>A0A7E4UV00_PANRE</name>
<dbReference type="InterPro" id="IPR000008">
    <property type="entry name" value="C2_dom"/>
</dbReference>
<keyword evidence="2" id="KW-0677">Repeat</keyword>
<dbReference type="InterPro" id="IPR036034">
    <property type="entry name" value="PDZ_sf"/>
</dbReference>
<dbReference type="InterPro" id="IPR001478">
    <property type="entry name" value="PDZ"/>
</dbReference>
<feature type="domain" description="C2" evidence="10">
    <location>
        <begin position="1378"/>
        <end position="1499"/>
    </location>
</feature>
<accession>A0A7E4UV00</accession>
<dbReference type="SUPFAM" id="SSF57903">
    <property type="entry name" value="FYVE/PHD zinc finger"/>
    <property type="match status" value="1"/>
</dbReference>
<dbReference type="InterPro" id="IPR035892">
    <property type="entry name" value="C2_domain_sf"/>
</dbReference>
<dbReference type="InterPro" id="IPR054386">
    <property type="entry name" value="RIM_Znf"/>
</dbReference>
<keyword evidence="3 7" id="KW-0863">Zinc-finger</keyword>
<dbReference type="GO" id="GO:0006886">
    <property type="term" value="P:intracellular protein transport"/>
    <property type="evidence" value="ECO:0007669"/>
    <property type="project" value="InterPro"/>
</dbReference>
<dbReference type="GO" id="GO:0042734">
    <property type="term" value="C:presynaptic membrane"/>
    <property type="evidence" value="ECO:0007669"/>
    <property type="project" value="TreeGrafter"/>
</dbReference>
<dbReference type="GO" id="GO:0042391">
    <property type="term" value="P:regulation of membrane potential"/>
    <property type="evidence" value="ECO:0007669"/>
    <property type="project" value="TreeGrafter"/>
</dbReference>
<evidence type="ECO:0000256" key="2">
    <source>
        <dbReference type="ARBA" id="ARBA00022737"/>
    </source>
</evidence>
<dbReference type="SUPFAM" id="SSF49562">
    <property type="entry name" value="C2 domain (Calcium/lipid-binding domain, CaLB)"/>
    <property type="match status" value="2"/>
</dbReference>
<dbReference type="FunFam" id="3.30.40.10:FF:000780">
    <property type="entry name" value="Rab-3-interacting molecule unc-10"/>
    <property type="match status" value="1"/>
</dbReference>
<dbReference type="PROSITE" id="PS50004">
    <property type="entry name" value="C2"/>
    <property type="match status" value="2"/>
</dbReference>
<feature type="region of interest" description="Disordered" evidence="9">
    <location>
        <begin position="131"/>
        <end position="529"/>
    </location>
</feature>
<dbReference type="CDD" id="cd06714">
    <property type="entry name" value="PDZ_RIM-like"/>
    <property type="match status" value="1"/>
</dbReference>
<dbReference type="PANTHER" id="PTHR12157:SF21">
    <property type="entry name" value="RAB3 INTERACTING MOLECULE, ISOFORM F"/>
    <property type="match status" value="1"/>
</dbReference>
<feature type="compositionally biased region" description="Pro residues" evidence="9">
    <location>
        <begin position="210"/>
        <end position="221"/>
    </location>
</feature>
<feature type="compositionally biased region" description="Low complexity" evidence="9">
    <location>
        <begin position="1163"/>
        <end position="1191"/>
    </location>
</feature>
<evidence type="ECO:0000256" key="3">
    <source>
        <dbReference type="ARBA" id="ARBA00022771"/>
    </source>
</evidence>
<reference evidence="14" key="1">
    <citation type="journal article" date="2013" name="Genetics">
        <title>The draft genome and transcriptome of Panagrellus redivivus are shaped by the harsh demands of a free-living lifestyle.</title>
        <authorList>
            <person name="Srinivasan J."/>
            <person name="Dillman A.R."/>
            <person name="Macchietto M.G."/>
            <person name="Heikkinen L."/>
            <person name="Lakso M."/>
            <person name="Fracchia K.M."/>
            <person name="Antoshechkin I."/>
            <person name="Mortazavi A."/>
            <person name="Wong G."/>
            <person name="Sternberg P.W."/>
        </authorList>
    </citation>
    <scope>NUCLEOTIDE SEQUENCE [LARGE SCALE GENOMIC DNA]</scope>
    <source>
        <strain evidence="14">MT8872</strain>
    </source>
</reference>
<feature type="region of interest" description="Disordered" evidence="9">
    <location>
        <begin position="1511"/>
        <end position="1533"/>
    </location>
</feature>
<dbReference type="GO" id="GO:0050806">
    <property type="term" value="P:positive regulation of synaptic transmission"/>
    <property type="evidence" value="ECO:0007669"/>
    <property type="project" value="TreeGrafter"/>
</dbReference>
<evidence type="ECO:0000256" key="1">
    <source>
        <dbReference type="ARBA" id="ARBA00022723"/>
    </source>
</evidence>
<keyword evidence="1" id="KW-0479">Metal-binding</keyword>